<dbReference type="GO" id="GO:0016491">
    <property type="term" value="F:oxidoreductase activity"/>
    <property type="evidence" value="ECO:0007669"/>
    <property type="project" value="InterPro"/>
</dbReference>
<evidence type="ECO:0000313" key="2">
    <source>
        <dbReference type="EMBL" id="NBJ92496.1"/>
    </source>
</evidence>
<comment type="caution">
    <text evidence="2">The sequence shown here is derived from an EMBL/GenBank/DDBJ whole genome shotgun (WGS) entry which is preliminary data.</text>
</comment>
<dbReference type="RefSeq" id="WP_160559591.1">
    <property type="nucleotide sequence ID" value="NZ_QZDT01000009.1"/>
</dbReference>
<evidence type="ECO:0000259" key="1">
    <source>
        <dbReference type="Pfam" id="PF01593"/>
    </source>
</evidence>
<dbReference type="OrthoDB" id="9769600at2"/>
<protein>
    <recommendedName>
        <fullName evidence="1">Amine oxidase domain-containing protein</fullName>
    </recommendedName>
</protein>
<dbReference type="InterPro" id="IPR036188">
    <property type="entry name" value="FAD/NAD-bd_sf"/>
</dbReference>
<dbReference type="Gene3D" id="3.50.50.60">
    <property type="entry name" value="FAD/NAD(P)-binding domain"/>
    <property type="match status" value="1"/>
</dbReference>
<gene>
    <name evidence="2" type="ORF">D5281_07785</name>
</gene>
<dbReference type="Pfam" id="PF01593">
    <property type="entry name" value="Amino_oxidase"/>
    <property type="match status" value="1"/>
</dbReference>
<dbReference type="PANTHER" id="PTHR21197:SF0">
    <property type="entry name" value="UDP-GALACTOPYRANOSE MUTASE"/>
    <property type="match status" value="1"/>
</dbReference>
<dbReference type="AlphaFoldDB" id="A0A9X5BEU1"/>
<dbReference type="InterPro" id="IPR002937">
    <property type="entry name" value="Amino_oxidase"/>
</dbReference>
<dbReference type="PANTHER" id="PTHR21197">
    <property type="entry name" value="UDP-GALACTOPYRANOSE MUTASE"/>
    <property type="match status" value="1"/>
</dbReference>
<sequence>MSGYEKKENIILGGGIAGVTAGHTLKQYGKEVMVYDRNQSAGGLCRSFCIDGFTFDTFAHVNFSKDKYVMSMLEEKTPFYTYVPEAVNYYKGKWIRNPAQNNLIDLEIEERIKIIKDFINKKEIPVNNYDDWLRYQYGNYFTDNFPTRYTRKYWTVEPNKLGTRWVEGRMYQPTIDEVLRGAMTKATPNVHYTKEIHYPVKGGYQAFMNPFTEELPISLNRTVIGVNTEQKIVEFQTGVKVKYRNLISTIPLNELIACMEDVPKEIKKAADELDYTSGVLVSIGLRRENVAPALWFYIYDEDIWPARVYAPNIKSPQNVPSGCCALQAEIYFSKYRPCKKNLEELKEETITQLVNMGLFLREDIVVSDVRAEPYANIMFTPKVYSARDKIHKYLKEKEIVCAGRFGEWDYLWTGQAIMSGKKAAEKLIRVG</sequence>
<proteinExistence type="predicted"/>
<accession>A0A9X5BEU1</accession>
<dbReference type="GO" id="GO:0005829">
    <property type="term" value="C:cytosol"/>
    <property type="evidence" value="ECO:0007669"/>
    <property type="project" value="TreeGrafter"/>
</dbReference>
<evidence type="ECO:0000313" key="3">
    <source>
        <dbReference type="Proteomes" id="UP001154420"/>
    </source>
</evidence>
<dbReference type="Proteomes" id="UP001154420">
    <property type="component" value="Unassembled WGS sequence"/>
</dbReference>
<organism evidence="2 3">
    <name type="scientific">Parablautia muri</name>
    <dbReference type="NCBI Taxonomy" id="2320879"/>
    <lineage>
        <taxon>Bacteria</taxon>
        <taxon>Bacillati</taxon>
        <taxon>Bacillota</taxon>
        <taxon>Clostridia</taxon>
        <taxon>Lachnospirales</taxon>
        <taxon>Lachnospiraceae</taxon>
        <taxon>Parablautia</taxon>
    </lineage>
</organism>
<name>A0A9X5BEU1_9FIRM</name>
<reference evidence="2" key="1">
    <citation type="submission" date="2018-09" db="EMBL/GenBank/DDBJ databases">
        <title>Murine metabolic-syndrome-specific gut microbial biobank.</title>
        <authorList>
            <person name="Liu C."/>
        </authorList>
    </citation>
    <scope>NUCLEOTIDE SEQUENCE</scope>
    <source>
        <strain evidence="2">D42-62</strain>
    </source>
</reference>
<dbReference type="GO" id="GO:0008767">
    <property type="term" value="F:UDP-galactopyranose mutase activity"/>
    <property type="evidence" value="ECO:0007669"/>
    <property type="project" value="TreeGrafter"/>
</dbReference>
<dbReference type="SUPFAM" id="SSF51905">
    <property type="entry name" value="FAD/NAD(P)-binding domain"/>
    <property type="match status" value="1"/>
</dbReference>
<dbReference type="GO" id="GO:0050660">
    <property type="term" value="F:flavin adenine dinucleotide binding"/>
    <property type="evidence" value="ECO:0007669"/>
    <property type="project" value="TreeGrafter"/>
</dbReference>
<feature type="domain" description="Amine oxidase" evidence="1">
    <location>
        <begin position="16"/>
        <end position="427"/>
    </location>
</feature>
<dbReference type="EMBL" id="QZDT01000009">
    <property type="protein sequence ID" value="NBJ92496.1"/>
    <property type="molecule type" value="Genomic_DNA"/>
</dbReference>
<keyword evidence="3" id="KW-1185">Reference proteome</keyword>